<dbReference type="AlphaFoldDB" id="A0AAE3U3H8"/>
<dbReference type="InterPro" id="IPR050428">
    <property type="entry name" value="TCS_sensor_his_kinase"/>
</dbReference>
<dbReference type="EMBL" id="JALDYZ010000003">
    <property type="protein sequence ID" value="MDI7921974.1"/>
    <property type="molecule type" value="Genomic_DNA"/>
</dbReference>
<dbReference type="Pfam" id="PF00512">
    <property type="entry name" value="HisKA"/>
    <property type="match status" value="1"/>
</dbReference>
<keyword evidence="8 15" id="KW-0418">Kinase</keyword>
<dbReference type="PROSITE" id="PS50885">
    <property type="entry name" value="HAMP"/>
    <property type="match status" value="1"/>
</dbReference>
<evidence type="ECO:0000313" key="15">
    <source>
        <dbReference type="EMBL" id="MDI7921974.1"/>
    </source>
</evidence>
<dbReference type="SUPFAM" id="SSF47384">
    <property type="entry name" value="Homodimeric domain of signal transducing histidine kinase"/>
    <property type="match status" value="1"/>
</dbReference>
<evidence type="ECO:0000256" key="9">
    <source>
        <dbReference type="ARBA" id="ARBA00022840"/>
    </source>
</evidence>
<dbReference type="SMART" id="SM00387">
    <property type="entry name" value="HATPase_c"/>
    <property type="match status" value="1"/>
</dbReference>
<evidence type="ECO:0000256" key="3">
    <source>
        <dbReference type="ARBA" id="ARBA00012438"/>
    </source>
</evidence>
<dbReference type="GO" id="GO:0005886">
    <property type="term" value="C:plasma membrane"/>
    <property type="evidence" value="ECO:0007669"/>
    <property type="project" value="TreeGrafter"/>
</dbReference>
<evidence type="ECO:0000259" key="13">
    <source>
        <dbReference type="PROSITE" id="PS50109"/>
    </source>
</evidence>
<gene>
    <name evidence="15" type="ORF">MRS75_07710</name>
</gene>
<name>A0AAE3U3H8_9HYPH</name>
<keyword evidence="10 12" id="KW-1133">Transmembrane helix</keyword>
<evidence type="ECO:0000256" key="10">
    <source>
        <dbReference type="ARBA" id="ARBA00022989"/>
    </source>
</evidence>
<dbReference type="SMART" id="SM00388">
    <property type="entry name" value="HisKA"/>
    <property type="match status" value="1"/>
</dbReference>
<feature type="domain" description="HAMP" evidence="14">
    <location>
        <begin position="170"/>
        <end position="222"/>
    </location>
</feature>
<evidence type="ECO:0000256" key="1">
    <source>
        <dbReference type="ARBA" id="ARBA00000085"/>
    </source>
</evidence>
<comment type="caution">
    <text evidence="15">The sequence shown here is derived from an EMBL/GenBank/DDBJ whole genome shotgun (WGS) entry which is preliminary data.</text>
</comment>
<evidence type="ECO:0000256" key="8">
    <source>
        <dbReference type="ARBA" id="ARBA00022777"/>
    </source>
</evidence>
<evidence type="ECO:0000256" key="4">
    <source>
        <dbReference type="ARBA" id="ARBA00022553"/>
    </source>
</evidence>
<keyword evidence="9" id="KW-0067">ATP-binding</keyword>
<keyword evidence="16" id="KW-1185">Reference proteome</keyword>
<comment type="subcellular location">
    <subcellularLocation>
        <location evidence="2">Membrane</location>
        <topology evidence="2">Multi-pass membrane protein</topology>
    </subcellularLocation>
</comment>
<dbReference type="PROSITE" id="PS50109">
    <property type="entry name" value="HIS_KIN"/>
    <property type="match status" value="1"/>
</dbReference>
<dbReference type="InterPro" id="IPR003661">
    <property type="entry name" value="HisK_dim/P_dom"/>
</dbReference>
<dbReference type="Proteomes" id="UP001161580">
    <property type="component" value="Unassembled WGS sequence"/>
</dbReference>
<dbReference type="InterPro" id="IPR013727">
    <property type="entry name" value="2CSK_N"/>
</dbReference>
<reference evidence="15" key="1">
    <citation type="submission" date="2022-03" db="EMBL/GenBank/DDBJ databases">
        <title>Fererhizobium litorale gen. nov., sp. nov., isolated from sandy sediments of the Sea of Japan seashore.</title>
        <authorList>
            <person name="Romanenko L."/>
            <person name="Kurilenko V."/>
            <person name="Otstavnykh N."/>
            <person name="Svetashev V."/>
            <person name="Tekutyeva L."/>
            <person name="Isaeva M."/>
            <person name="Mikhailov V."/>
        </authorList>
    </citation>
    <scope>NUCLEOTIDE SEQUENCE</scope>
    <source>
        <strain evidence="15">KMM 9576</strain>
    </source>
</reference>
<evidence type="ECO:0000256" key="6">
    <source>
        <dbReference type="ARBA" id="ARBA00022692"/>
    </source>
</evidence>
<feature type="transmembrane region" description="Helical" evidence="12">
    <location>
        <begin position="6"/>
        <end position="28"/>
    </location>
</feature>
<dbReference type="CDD" id="cd00082">
    <property type="entry name" value="HisKA"/>
    <property type="match status" value="1"/>
</dbReference>
<dbReference type="Pfam" id="PF08521">
    <property type="entry name" value="2CSK_N"/>
    <property type="match status" value="1"/>
</dbReference>
<dbReference type="Gene3D" id="3.30.565.10">
    <property type="entry name" value="Histidine kinase-like ATPase, C-terminal domain"/>
    <property type="match status" value="1"/>
</dbReference>
<accession>A0AAE3U3H8</accession>
<dbReference type="PANTHER" id="PTHR45436:SF14">
    <property type="entry name" value="SENSOR PROTEIN QSEC"/>
    <property type="match status" value="1"/>
</dbReference>
<keyword evidence="12" id="KW-0472">Membrane</keyword>
<feature type="domain" description="Histidine kinase" evidence="13">
    <location>
        <begin position="230"/>
        <end position="437"/>
    </location>
</feature>
<evidence type="ECO:0000313" key="16">
    <source>
        <dbReference type="Proteomes" id="UP001161580"/>
    </source>
</evidence>
<keyword evidence="11" id="KW-0902">Two-component regulatory system</keyword>
<dbReference type="PANTHER" id="PTHR45436">
    <property type="entry name" value="SENSOR HISTIDINE KINASE YKOH"/>
    <property type="match status" value="1"/>
</dbReference>
<proteinExistence type="predicted"/>
<keyword evidence="4" id="KW-0597">Phosphoprotein</keyword>
<evidence type="ECO:0000256" key="2">
    <source>
        <dbReference type="ARBA" id="ARBA00004141"/>
    </source>
</evidence>
<dbReference type="SUPFAM" id="SSF55874">
    <property type="entry name" value="ATPase domain of HSP90 chaperone/DNA topoisomerase II/histidine kinase"/>
    <property type="match status" value="1"/>
</dbReference>
<keyword evidence="6 12" id="KW-0812">Transmembrane</keyword>
<dbReference type="InterPro" id="IPR036890">
    <property type="entry name" value="HATPase_C_sf"/>
</dbReference>
<dbReference type="Gene3D" id="1.20.5.1040">
    <property type="entry name" value="Sensor protein qsec"/>
    <property type="match status" value="1"/>
</dbReference>
<dbReference type="EC" id="2.7.13.3" evidence="3"/>
<keyword evidence="5" id="KW-0808">Transferase</keyword>
<keyword evidence="7" id="KW-0547">Nucleotide-binding</keyword>
<protein>
    <recommendedName>
        <fullName evidence="3">histidine kinase</fullName>
        <ecNumber evidence="3">2.7.13.3</ecNumber>
    </recommendedName>
</protein>
<dbReference type="Pfam" id="PF02518">
    <property type="entry name" value="HATPase_c"/>
    <property type="match status" value="1"/>
</dbReference>
<dbReference type="Gene3D" id="1.10.287.130">
    <property type="match status" value="1"/>
</dbReference>
<comment type="catalytic activity">
    <reaction evidence="1">
        <text>ATP + protein L-histidine = ADP + protein N-phospho-L-histidine.</text>
        <dbReference type="EC" id="2.7.13.3"/>
    </reaction>
</comment>
<dbReference type="InterPro" id="IPR003594">
    <property type="entry name" value="HATPase_dom"/>
</dbReference>
<dbReference type="InterPro" id="IPR003660">
    <property type="entry name" value="HAMP_dom"/>
</dbReference>
<dbReference type="GO" id="GO:0005524">
    <property type="term" value="F:ATP binding"/>
    <property type="evidence" value="ECO:0007669"/>
    <property type="project" value="UniProtKB-KW"/>
</dbReference>
<evidence type="ECO:0000259" key="14">
    <source>
        <dbReference type="PROSITE" id="PS50885"/>
    </source>
</evidence>
<organism evidence="15 16">
    <name type="scientific">Ferirhizobium litorale</name>
    <dbReference type="NCBI Taxonomy" id="2927786"/>
    <lineage>
        <taxon>Bacteria</taxon>
        <taxon>Pseudomonadati</taxon>
        <taxon>Pseudomonadota</taxon>
        <taxon>Alphaproteobacteria</taxon>
        <taxon>Hyphomicrobiales</taxon>
        <taxon>Rhizobiaceae</taxon>
        <taxon>Ferirhizobium</taxon>
    </lineage>
</organism>
<dbReference type="GO" id="GO:0000155">
    <property type="term" value="F:phosphorelay sensor kinase activity"/>
    <property type="evidence" value="ECO:0007669"/>
    <property type="project" value="InterPro"/>
</dbReference>
<evidence type="ECO:0000256" key="12">
    <source>
        <dbReference type="SAM" id="Phobius"/>
    </source>
</evidence>
<feature type="transmembrane region" description="Helical" evidence="12">
    <location>
        <begin position="148"/>
        <end position="169"/>
    </location>
</feature>
<sequence length="437" mass="47549">MTRRLIFALTGVVTAFWLLATGLGVLVMQDEFNEIFDSALKETAGRLTPLVVDHLYRLDDLGTPRQLDPVPLASADDYIFFQVRDASGKVLLHSHDITAKAFDAPLQRGFHDTREYRVYTAAAVSGTIFIQVADPRWHRREATVEGGMALLLPLLILLPASIFAIRFIVRRMVSPVDTLRQAIASKDSGNMAPIAETMLPRELQPIAHSVNRLLGRLRSALEAEREFTSNSAHELRTPIAGALAQTQRLIEDLPEGEPMQRARKVEASLGKLSRLTEKLLQLSRAEAGIGSTETTTDLLPALRAVIEDARRISTGPSRLALSIVAGATLERAVDADAFAIAIRNLVENALVHSPPGSPVNIRVASDGTIHITNQGPVASREELAAITRRFARGRTNAPGSGLGLPIVVKLVQQMNGTIEFLSPIPGKTEGFEVRVSL</sequence>
<dbReference type="InterPro" id="IPR036097">
    <property type="entry name" value="HisK_dim/P_sf"/>
</dbReference>
<evidence type="ECO:0000256" key="7">
    <source>
        <dbReference type="ARBA" id="ARBA00022741"/>
    </source>
</evidence>
<evidence type="ECO:0000256" key="5">
    <source>
        <dbReference type="ARBA" id="ARBA00022679"/>
    </source>
</evidence>
<dbReference type="InterPro" id="IPR005467">
    <property type="entry name" value="His_kinase_dom"/>
</dbReference>
<dbReference type="RefSeq" id="WP_311786010.1">
    <property type="nucleotide sequence ID" value="NZ_JALDYY010000003.1"/>
</dbReference>
<evidence type="ECO:0000256" key="11">
    <source>
        <dbReference type="ARBA" id="ARBA00023012"/>
    </source>
</evidence>